<reference evidence="1 2" key="1">
    <citation type="submission" date="2018-04" db="EMBL/GenBank/DDBJ databases">
        <title>The genome of golden apple snail Pomacea canaliculata provides insight into stress tolerance and invasive adaptation.</title>
        <authorList>
            <person name="Liu C."/>
            <person name="Liu B."/>
            <person name="Ren Y."/>
            <person name="Zhang Y."/>
            <person name="Wang H."/>
            <person name="Li S."/>
            <person name="Jiang F."/>
            <person name="Yin L."/>
            <person name="Zhang G."/>
            <person name="Qian W."/>
            <person name="Fan W."/>
        </authorList>
    </citation>
    <scope>NUCLEOTIDE SEQUENCE [LARGE SCALE GENOMIC DNA]</scope>
    <source>
        <strain evidence="1">SZHN2017</strain>
        <tissue evidence="1">Muscle</tissue>
    </source>
</reference>
<dbReference type="Proteomes" id="UP000245119">
    <property type="component" value="Linkage Group LG9"/>
</dbReference>
<keyword evidence="2" id="KW-1185">Reference proteome</keyword>
<accession>A0A2T7NU66</accession>
<sequence>MHLRLAEIFYQYFSPGNKEDITLNPLPRDQKSIKKQMRQDRVLQQDLVLPSDDRGVKNI</sequence>
<dbReference type="AlphaFoldDB" id="A0A2T7NU66"/>
<gene>
    <name evidence="1" type="ORF">C0Q70_15186</name>
</gene>
<evidence type="ECO:0000313" key="2">
    <source>
        <dbReference type="Proteomes" id="UP000245119"/>
    </source>
</evidence>
<protein>
    <submittedName>
        <fullName evidence="1">Uncharacterized protein</fullName>
    </submittedName>
</protein>
<organism evidence="1 2">
    <name type="scientific">Pomacea canaliculata</name>
    <name type="common">Golden apple snail</name>
    <dbReference type="NCBI Taxonomy" id="400727"/>
    <lineage>
        <taxon>Eukaryota</taxon>
        <taxon>Metazoa</taxon>
        <taxon>Spiralia</taxon>
        <taxon>Lophotrochozoa</taxon>
        <taxon>Mollusca</taxon>
        <taxon>Gastropoda</taxon>
        <taxon>Caenogastropoda</taxon>
        <taxon>Architaenioglossa</taxon>
        <taxon>Ampullarioidea</taxon>
        <taxon>Ampullariidae</taxon>
        <taxon>Pomacea</taxon>
    </lineage>
</organism>
<dbReference type="EMBL" id="PZQS01000009">
    <property type="protein sequence ID" value="PVD24701.1"/>
    <property type="molecule type" value="Genomic_DNA"/>
</dbReference>
<comment type="caution">
    <text evidence="1">The sequence shown here is derived from an EMBL/GenBank/DDBJ whole genome shotgun (WGS) entry which is preliminary data.</text>
</comment>
<evidence type="ECO:0000313" key="1">
    <source>
        <dbReference type="EMBL" id="PVD24701.1"/>
    </source>
</evidence>
<name>A0A2T7NU66_POMCA</name>
<proteinExistence type="predicted"/>